<dbReference type="OrthoDB" id="424610at2759"/>
<dbReference type="InterPro" id="IPR029058">
    <property type="entry name" value="AB_hydrolase_fold"/>
</dbReference>
<protein>
    <recommendedName>
        <fullName evidence="2">feruloyl esterase</fullName>
        <ecNumber evidence="2">3.1.1.73</ecNumber>
    </recommendedName>
</protein>
<evidence type="ECO:0000313" key="12">
    <source>
        <dbReference type="Proteomes" id="UP000799771"/>
    </source>
</evidence>
<proteinExistence type="predicted"/>
<comment type="subcellular location">
    <subcellularLocation>
        <location evidence="1">Secreted</location>
    </subcellularLocation>
</comment>
<dbReference type="PANTHER" id="PTHR38050">
    <property type="match status" value="1"/>
</dbReference>
<evidence type="ECO:0000256" key="5">
    <source>
        <dbReference type="ARBA" id="ARBA00022729"/>
    </source>
</evidence>
<dbReference type="SUPFAM" id="SSF53474">
    <property type="entry name" value="alpha/beta-Hydrolases"/>
    <property type="match status" value="1"/>
</dbReference>
<evidence type="ECO:0000256" key="2">
    <source>
        <dbReference type="ARBA" id="ARBA00013091"/>
    </source>
</evidence>
<keyword evidence="12" id="KW-1185">Reference proteome</keyword>
<dbReference type="EMBL" id="ML977513">
    <property type="protein sequence ID" value="KAF2126372.1"/>
    <property type="molecule type" value="Genomic_DNA"/>
</dbReference>
<feature type="signal peptide" evidence="10">
    <location>
        <begin position="1"/>
        <end position="20"/>
    </location>
</feature>
<evidence type="ECO:0000313" key="11">
    <source>
        <dbReference type="EMBL" id="KAF2126372.1"/>
    </source>
</evidence>
<evidence type="ECO:0000256" key="1">
    <source>
        <dbReference type="ARBA" id="ARBA00004613"/>
    </source>
</evidence>
<dbReference type="GO" id="GO:0005576">
    <property type="term" value="C:extracellular region"/>
    <property type="evidence" value="ECO:0007669"/>
    <property type="project" value="UniProtKB-SubCell"/>
</dbReference>
<dbReference type="GO" id="GO:0045493">
    <property type="term" value="P:xylan catabolic process"/>
    <property type="evidence" value="ECO:0007669"/>
    <property type="project" value="UniProtKB-KW"/>
</dbReference>
<dbReference type="GO" id="GO:0030600">
    <property type="term" value="F:feruloyl esterase activity"/>
    <property type="evidence" value="ECO:0007669"/>
    <property type="project" value="UniProtKB-EC"/>
</dbReference>
<name>A0A6A6A2Y8_9PLEO</name>
<dbReference type="AlphaFoldDB" id="A0A6A6A2Y8"/>
<keyword evidence="8" id="KW-0624">Polysaccharide degradation</keyword>
<dbReference type="RefSeq" id="XP_033520764.1">
    <property type="nucleotide sequence ID" value="XM_033666107.1"/>
</dbReference>
<evidence type="ECO:0000256" key="3">
    <source>
        <dbReference type="ARBA" id="ARBA00022525"/>
    </source>
</evidence>
<dbReference type="EC" id="3.1.1.73" evidence="2"/>
<keyword evidence="4" id="KW-0858">Xylan degradation</keyword>
<evidence type="ECO:0000256" key="10">
    <source>
        <dbReference type="SAM" id="SignalP"/>
    </source>
</evidence>
<organism evidence="11 12">
    <name type="scientific">Dothidotthia symphoricarpi CBS 119687</name>
    <dbReference type="NCBI Taxonomy" id="1392245"/>
    <lineage>
        <taxon>Eukaryota</taxon>
        <taxon>Fungi</taxon>
        <taxon>Dikarya</taxon>
        <taxon>Ascomycota</taxon>
        <taxon>Pezizomycotina</taxon>
        <taxon>Dothideomycetes</taxon>
        <taxon>Pleosporomycetidae</taxon>
        <taxon>Pleosporales</taxon>
        <taxon>Dothidotthiaceae</taxon>
        <taxon>Dothidotthia</taxon>
    </lineage>
</organism>
<keyword evidence="3" id="KW-0964">Secreted</keyword>
<sequence>MPGITTFISVGATLITLVLASSSGCSKALPSNLTPGGTTQVLTISSKSVIGKTTQREYRVHLPSTFSAKNNAAAPLIIALHGQLQPARSMEAITGLSTPAFNKNAIVVYPEGLNQQWLSDPSAPPSSVLDDRIFITEILNSVSSTLCIDESRIYAAGLSNGGGLTGLLACDPVLNKRFAAYAGVAAAMYPDSTLTEPLFVAGCNPQLSGRKLPIMELHGLNDSVIAYGGNNSPSPNSLPLPTWINAWVSRNGCSSTQPSVLTLEGGDVTESRWSCGGAKDVVVHRQIKDFGHGWPSTSAQGEPFETLRLGPTTWNASSLVVDWFNKWTLKV</sequence>
<dbReference type="GeneID" id="54406539"/>
<dbReference type="Gene3D" id="3.40.50.1820">
    <property type="entry name" value="alpha/beta hydrolase"/>
    <property type="match status" value="1"/>
</dbReference>
<evidence type="ECO:0000256" key="6">
    <source>
        <dbReference type="ARBA" id="ARBA00022801"/>
    </source>
</evidence>
<evidence type="ECO:0000256" key="7">
    <source>
        <dbReference type="ARBA" id="ARBA00023277"/>
    </source>
</evidence>
<dbReference type="Proteomes" id="UP000799771">
    <property type="component" value="Unassembled WGS sequence"/>
</dbReference>
<gene>
    <name evidence="11" type="ORF">P153DRAFT_346010</name>
</gene>
<dbReference type="PANTHER" id="PTHR38050:SF2">
    <property type="entry name" value="FERULOYL ESTERASE C-RELATED"/>
    <property type="match status" value="1"/>
</dbReference>
<keyword evidence="7" id="KW-0119">Carbohydrate metabolism</keyword>
<dbReference type="InterPro" id="IPR043595">
    <property type="entry name" value="FaeB/C/D"/>
</dbReference>
<comment type="catalytic activity">
    <reaction evidence="9">
        <text>feruloyl-polysaccharide + H2O = ferulate + polysaccharide.</text>
        <dbReference type="EC" id="3.1.1.73"/>
    </reaction>
</comment>
<feature type="chain" id="PRO_5039665788" description="feruloyl esterase" evidence="10">
    <location>
        <begin position="21"/>
        <end position="331"/>
    </location>
</feature>
<evidence type="ECO:0000256" key="8">
    <source>
        <dbReference type="ARBA" id="ARBA00023326"/>
    </source>
</evidence>
<keyword evidence="6" id="KW-0378">Hydrolase</keyword>
<keyword evidence="5 10" id="KW-0732">Signal</keyword>
<reference evidence="11" key="1">
    <citation type="journal article" date="2020" name="Stud. Mycol.">
        <title>101 Dothideomycetes genomes: a test case for predicting lifestyles and emergence of pathogens.</title>
        <authorList>
            <person name="Haridas S."/>
            <person name="Albert R."/>
            <person name="Binder M."/>
            <person name="Bloem J."/>
            <person name="Labutti K."/>
            <person name="Salamov A."/>
            <person name="Andreopoulos B."/>
            <person name="Baker S."/>
            <person name="Barry K."/>
            <person name="Bills G."/>
            <person name="Bluhm B."/>
            <person name="Cannon C."/>
            <person name="Castanera R."/>
            <person name="Culley D."/>
            <person name="Daum C."/>
            <person name="Ezra D."/>
            <person name="Gonzalez J."/>
            <person name="Henrissat B."/>
            <person name="Kuo A."/>
            <person name="Liang C."/>
            <person name="Lipzen A."/>
            <person name="Lutzoni F."/>
            <person name="Magnuson J."/>
            <person name="Mondo S."/>
            <person name="Nolan M."/>
            <person name="Ohm R."/>
            <person name="Pangilinan J."/>
            <person name="Park H.-J."/>
            <person name="Ramirez L."/>
            <person name="Alfaro M."/>
            <person name="Sun H."/>
            <person name="Tritt A."/>
            <person name="Yoshinaga Y."/>
            <person name="Zwiers L.-H."/>
            <person name="Turgeon B."/>
            <person name="Goodwin S."/>
            <person name="Spatafora J."/>
            <person name="Crous P."/>
            <person name="Grigoriev I."/>
        </authorList>
    </citation>
    <scope>NUCLEOTIDE SEQUENCE</scope>
    <source>
        <strain evidence="11">CBS 119687</strain>
    </source>
</reference>
<accession>A0A6A6A2Y8</accession>
<evidence type="ECO:0000256" key="4">
    <source>
        <dbReference type="ARBA" id="ARBA00022651"/>
    </source>
</evidence>
<evidence type="ECO:0000256" key="9">
    <source>
        <dbReference type="ARBA" id="ARBA00034075"/>
    </source>
</evidence>